<evidence type="ECO:0000313" key="3">
    <source>
        <dbReference type="Proteomes" id="UP000282818"/>
    </source>
</evidence>
<feature type="transmembrane region" description="Helical" evidence="1">
    <location>
        <begin position="142"/>
        <end position="161"/>
    </location>
</feature>
<keyword evidence="1" id="KW-1133">Transmembrane helix</keyword>
<feature type="transmembrane region" description="Helical" evidence="1">
    <location>
        <begin position="98"/>
        <end position="121"/>
    </location>
</feature>
<proteinExistence type="predicted"/>
<feature type="transmembrane region" description="Helical" evidence="1">
    <location>
        <begin position="167"/>
        <end position="189"/>
    </location>
</feature>
<gene>
    <name evidence="2" type="ORF">EOE65_02755</name>
</gene>
<evidence type="ECO:0000256" key="1">
    <source>
        <dbReference type="SAM" id="Phobius"/>
    </source>
</evidence>
<feature type="transmembrane region" description="Helical" evidence="1">
    <location>
        <begin position="210"/>
        <end position="232"/>
    </location>
</feature>
<reference evidence="2 3" key="1">
    <citation type="submission" date="2019-01" db="EMBL/GenBank/DDBJ databases">
        <authorList>
            <person name="Chen W.-M."/>
        </authorList>
    </citation>
    <scope>NUCLEOTIDE SEQUENCE [LARGE SCALE GENOMIC DNA]</scope>
    <source>
        <strain evidence="2 3">HPM-16</strain>
    </source>
</reference>
<organism evidence="2 3">
    <name type="scientific">Neptunomonas marina</name>
    <dbReference type="NCBI Taxonomy" id="1815562"/>
    <lineage>
        <taxon>Bacteria</taxon>
        <taxon>Pseudomonadati</taxon>
        <taxon>Pseudomonadota</taxon>
        <taxon>Gammaproteobacteria</taxon>
        <taxon>Oceanospirillales</taxon>
        <taxon>Oceanospirillaceae</taxon>
        <taxon>Neptunomonas</taxon>
    </lineage>
</organism>
<feature type="transmembrane region" description="Helical" evidence="1">
    <location>
        <begin position="74"/>
        <end position="92"/>
    </location>
</feature>
<dbReference type="CDD" id="cd19756">
    <property type="entry name" value="Bbox2"/>
    <property type="match status" value="1"/>
</dbReference>
<keyword evidence="1" id="KW-0812">Transmembrane</keyword>
<feature type="transmembrane region" description="Helical" evidence="1">
    <location>
        <begin position="252"/>
        <end position="268"/>
    </location>
</feature>
<evidence type="ECO:0000313" key="2">
    <source>
        <dbReference type="EMBL" id="RVU32591.1"/>
    </source>
</evidence>
<evidence type="ECO:0008006" key="4">
    <source>
        <dbReference type="Google" id="ProtNLM"/>
    </source>
</evidence>
<keyword evidence="3" id="KW-1185">Reference proteome</keyword>
<accession>A0A437QDK8</accession>
<dbReference type="RefSeq" id="WP_127692760.1">
    <property type="nucleotide sequence ID" value="NZ_SACQ01000001.1"/>
</dbReference>
<sequence length="465" mass="51820">MSDTMSFCKYHPTEHAQYVCHQCELNCCSECVVGGETFGTECCPLCGSRLDFLGDATNAEPFWRRIDKSFKYPIRKETLMLIIGVAVTSAVLANVGGFIAFVVMLLLTGAMMKYSFICMVATANGHMQAPPISEAFTGGVRLILSLTGMLIIMTAIVFTVYSQLGVYAAAVLGLFYMVCFPAVLMHYALSDSILASINPLNILHTVKTIGFPYALLMAFIAMMSVSVATIHGLIGDGYSVVAVALQSMVSDYYMVVLFHVMGYILFINQHGFGYEARREDDEQQPLIPLSAEEHLLATVAIFVKEGDFSRAFEELSKTVKSQPSERLYQRYFDLAFASRSVDQLRRLVPQYMGYLIRRGRERQIYDLYRKTLHVDKQFLPETPLGCHQLAGICMTHGNPELGVRLLNGLHRRFPDYDNLNGAYILMADLLEMIPKAAHKASEYRAFAENFAALGESSKEMNPSAD</sequence>
<dbReference type="EMBL" id="SACQ01000001">
    <property type="protein sequence ID" value="RVU32591.1"/>
    <property type="molecule type" value="Genomic_DNA"/>
</dbReference>
<dbReference type="AlphaFoldDB" id="A0A437QDK8"/>
<dbReference type="Proteomes" id="UP000282818">
    <property type="component" value="Unassembled WGS sequence"/>
</dbReference>
<name>A0A437QDK8_9GAMM</name>
<keyword evidence="1" id="KW-0472">Membrane</keyword>
<comment type="caution">
    <text evidence="2">The sequence shown here is derived from an EMBL/GenBank/DDBJ whole genome shotgun (WGS) entry which is preliminary data.</text>
</comment>
<protein>
    <recommendedName>
        <fullName evidence="4">B box-type domain-containing protein</fullName>
    </recommendedName>
</protein>